<dbReference type="InterPro" id="IPR017850">
    <property type="entry name" value="Alkaline_phosphatase_core_sf"/>
</dbReference>
<keyword evidence="4" id="KW-1185">Reference proteome</keyword>
<dbReference type="InterPro" id="IPR000917">
    <property type="entry name" value="Sulfatase_N"/>
</dbReference>
<dbReference type="Pfam" id="PF00884">
    <property type="entry name" value="Sulfatase"/>
    <property type="match status" value="1"/>
</dbReference>
<dbReference type="EMBL" id="CP017305">
    <property type="protein sequence ID" value="AOS83704.1"/>
    <property type="molecule type" value="Genomic_DNA"/>
</dbReference>
<name>A0A1D8D5E2_CHLLM</name>
<keyword evidence="1" id="KW-0472">Membrane</keyword>
<feature type="transmembrane region" description="Helical" evidence="1">
    <location>
        <begin position="16"/>
        <end position="36"/>
    </location>
</feature>
<feature type="transmembrane region" description="Helical" evidence="1">
    <location>
        <begin position="158"/>
        <end position="178"/>
    </location>
</feature>
<feature type="transmembrane region" description="Helical" evidence="1">
    <location>
        <begin position="78"/>
        <end position="99"/>
    </location>
</feature>
<reference evidence="3" key="1">
    <citation type="submission" date="2016-09" db="EMBL/GenBank/DDBJ databases">
        <title>Genome sequence of Chlorobaculum limnaeum.</title>
        <authorList>
            <person name="Liu Z."/>
            <person name="Tank M."/>
            <person name="Bryant D.A."/>
        </authorList>
    </citation>
    <scope>NUCLEOTIDE SEQUENCE [LARGE SCALE GENOMIC DNA]</scope>
    <source>
        <strain evidence="3">DSM 1677</strain>
    </source>
</reference>
<evidence type="ECO:0000259" key="2">
    <source>
        <dbReference type="Pfam" id="PF00884"/>
    </source>
</evidence>
<evidence type="ECO:0000256" key="1">
    <source>
        <dbReference type="SAM" id="Phobius"/>
    </source>
</evidence>
<dbReference type="Gene3D" id="3.40.720.10">
    <property type="entry name" value="Alkaline Phosphatase, subunit A"/>
    <property type="match status" value="1"/>
</dbReference>
<evidence type="ECO:0000313" key="4">
    <source>
        <dbReference type="Proteomes" id="UP000095185"/>
    </source>
</evidence>
<dbReference type="SUPFAM" id="SSF53649">
    <property type="entry name" value="Alkaline phosphatase-like"/>
    <property type="match status" value="1"/>
</dbReference>
<dbReference type="STRING" id="274537.BIU88_05805"/>
<keyword evidence="1" id="KW-1133">Transmembrane helix</keyword>
<proteinExistence type="predicted"/>
<dbReference type="KEGG" id="clz:BIU88_05805"/>
<feature type="transmembrane region" description="Helical" evidence="1">
    <location>
        <begin position="133"/>
        <end position="152"/>
    </location>
</feature>
<feature type="domain" description="Sulfatase N-terminal" evidence="2">
    <location>
        <begin position="410"/>
        <end position="482"/>
    </location>
</feature>
<protein>
    <recommendedName>
        <fullName evidence="2">Sulfatase N-terminal domain-containing protein</fullName>
    </recommendedName>
</protein>
<feature type="transmembrane region" description="Helical" evidence="1">
    <location>
        <begin position="48"/>
        <end position="71"/>
    </location>
</feature>
<evidence type="ECO:0000313" key="3">
    <source>
        <dbReference type="EMBL" id="AOS83704.1"/>
    </source>
</evidence>
<dbReference type="AlphaFoldDB" id="A0A1D8D5E2"/>
<organism evidence="3 4">
    <name type="scientific">Chlorobaculum limnaeum</name>
    <dbReference type="NCBI Taxonomy" id="274537"/>
    <lineage>
        <taxon>Bacteria</taxon>
        <taxon>Pseudomonadati</taxon>
        <taxon>Chlorobiota</taxon>
        <taxon>Chlorobiia</taxon>
        <taxon>Chlorobiales</taxon>
        <taxon>Chlorobiaceae</taxon>
        <taxon>Chlorobaculum</taxon>
    </lineage>
</organism>
<dbReference type="Proteomes" id="UP000095185">
    <property type="component" value="Chromosome"/>
</dbReference>
<keyword evidence="1" id="KW-0812">Transmembrane</keyword>
<gene>
    <name evidence="3" type="ORF">BIU88_05805</name>
</gene>
<dbReference type="RefSeq" id="WP_069809522.1">
    <property type="nucleotide sequence ID" value="NZ_CP017305.1"/>
</dbReference>
<accession>A0A1D8D5E2</accession>
<sequence>MLFARIPEVHAKGSRAIRVFVALVFVQLLLHLFYAFNSHDPRLFAPHLVAWLHDTVVLSAMLVLLRLWLLLLPSRVRLAGDSLAAAMLALSGALLSLYPQMLREYLSFPVNLFAGNAASAGILIREYLGFDRLAPVLLSATAAIAALFVPSLPLKHKWVSRLGIAVWAVLLVAGALAVPRSPQPVVSSLNEELAIRAANTPRAVPRLLPAPRRQSGESRLIPGESKRFVNAKATRIFLIVLEGVTAEEFEKEFMQGSSSRFYGRVATNSLYFANYYTNNLDSYTSLIAMLTSQQVPYRSYTDTTLYDAVNQSANLARDFRQSGFRSYFISTYDTQPFVPVRNEWTSILHRRDLTKRGEWLTVESGRIESATEDRAAIPTITSMAKSNPKTFVLQELAWGHTTAWRAKTGLTTLAYYDKYFNELLDRLVADGAWPQSMIVIVSDHGDRFGAAKVSNYRVPLLIVGPGVSAGRDTALRSHLDLSQIVAAFVGGEAMPKPRQRILVTGSTEKWIYGQIDAAGGALFIDDKSGRVLSRRGALDPAAVNRAFQGLIDRFGKRFGP</sequence>
<dbReference type="OrthoDB" id="596428at2"/>